<gene>
    <name evidence="1" type="ORF">M569_01695</name>
</gene>
<feature type="non-terminal residue" evidence="1">
    <location>
        <position position="57"/>
    </location>
</feature>
<sequence>QVGLDFYSRGLALSRTWSKYACGQTAAGIEFCLSRNFSTGDSSCLEIFFWCLSSIAL</sequence>
<comment type="caution">
    <text evidence="1">The sequence shown here is derived from an EMBL/GenBank/DDBJ whole genome shotgun (WGS) entry which is preliminary data.</text>
</comment>
<protein>
    <submittedName>
        <fullName evidence="1">Uncharacterized protein</fullName>
    </submittedName>
</protein>
<accession>S8EKE5</accession>
<evidence type="ECO:0000313" key="1">
    <source>
        <dbReference type="EMBL" id="EPS73067.1"/>
    </source>
</evidence>
<proteinExistence type="predicted"/>
<name>S8EKE5_9LAMI</name>
<dbReference type="Proteomes" id="UP000015453">
    <property type="component" value="Unassembled WGS sequence"/>
</dbReference>
<organism evidence="1 2">
    <name type="scientific">Genlisea aurea</name>
    <dbReference type="NCBI Taxonomy" id="192259"/>
    <lineage>
        <taxon>Eukaryota</taxon>
        <taxon>Viridiplantae</taxon>
        <taxon>Streptophyta</taxon>
        <taxon>Embryophyta</taxon>
        <taxon>Tracheophyta</taxon>
        <taxon>Spermatophyta</taxon>
        <taxon>Magnoliopsida</taxon>
        <taxon>eudicotyledons</taxon>
        <taxon>Gunneridae</taxon>
        <taxon>Pentapetalae</taxon>
        <taxon>asterids</taxon>
        <taxon>lamiids</taxon>
        <taxon>Lamiales</taxon>
        <taxon>Lentibulariaceae</taxon>
        <taxon>Genlisea</taxon>
    </lineage>
</organism>
<reference evidence="1 2" key="1">
    <citation type="journal article" date="2013" name="BMC Genomics">
        <title>The miniature genome of a carnivorous plant Genlisea aurea contains a low number of genes and short non-coding sequences.</title>
        <authorList>
            <person name="Leushkin E.V."/>
            <person name="Sutormin R.A."/>
            <person name="Nabieva E.R."/>
            <person name="Penin A.A."/>
            <person name="Kondrashov A.S."/>
            <person name="Logacheva M.D."/>
        </authorList>
    </citation>
    <scope>NUCLEOTIDE SEQUENCE [LARGE SCALE GENOMIC DNA]</scope>
</reference>
<evidence type="ECO:0000313" key="2">
    <source>
        <dbReference type="Proteomes" id="UP000015453"/>
    </source>
</evidence>
<keyword evidence="2" id="KW-1185">Reference proteome</keyword>
<dbReference type="OrthoDB" id="907744at2759"/>
<feature type="non-terminal residue" evidence="1">
    <location>
        <position position="1"/>
    </location>
</feature>
<dbReference type="AlphaFoldDB" id="S8EKE5"/>
<dbReference type="EMBL" id="AUSU01000577">
    <property type="protein sequence ID" value="EPS73067.1"/>
    <property type="molecule type" value="Genomic_DNA"/>
</dbReference>